<feature type="compositionally biased region" description="Basic and acidic residues" evidence="1">
    <location>
        <begin position="145"/>
        <end position="167"/>
    </location>
</feature>
<feature type="region of interest" description="Disordered" evidence="1">
    <location>
        <begin position="393"/>
        <end position="696"/>
    </location>
</feature>
<evidence type="ECO:0000256" key="1">
    <source>
        <dbReference type="SAM" id="MobiDB-lite"/>
    </source>
</evidence>
<feature type="compositionally biased region" description="Low complexity" evidence="1">
    <location>
        <begin position="443"/>
        <end position="464"/>
    </location>
</feature>
<feature type="compositionally biased region" description="Basic and acidic residues" evidence="1">
    <location>
        <begin position="62"/>
        <end position="72"/>
    </location>
</feature>
<feature type="compositionally biased region" description="Basic and acidic residues" evidence="1">
    <location>
        <begin position="199"/>
        <end position="221"/>
    </location>
</feature>
<accession>A0A2S4L065</accession>
<feature type="compositionally biased region" description="Basic and acidic residues" evidence="1">
    <location>
        <begin position="629"/>
        <end position="642"/>
    </location>
</feature>
<feature type="compositionally biased region" description="Basic and acidic residues" evidence="1">
    <location>
        <begin position="659"/>
        <end position="670"/>
    </location>
</feature>
<evidence type="ECO:0000313" key="2">
    <source>
        <dbReference type="EMBL" id="POR35841.1"/>
    </source>
</evidence>
<sequence length="810" mass="88751">MALRYSAEFLLHLRESPLCTRPDSLPPAEDWMGVSPEQLRIQSKSTVDNRRGTNDNSLLDQTNRRSGSERHVSSRNSASSCFSRSTLPGSWRHADRTPLLALDPEDIVFGPPRMAFSSARGNKTLENEKVVRDADAQGRTNLRSRSGETDIDRLRDGRNTNLRRGDADQDSDGWSMVKPRKSFGAEGAERFHGKMGGNFRDERRPTRDRDDRDATRDRQARPFDNFVRGGDAAADGGEGRPRNGLSRNKLDTWRPGDTPKDPPPPTEKRDRDRTKSWRDRDSREPEPSDDRGGGRAPDRRWGRDRDQRVERDPEWLDEPQAEQREAHTQQDFQKWMEQMKAAKSGASAAGKPAATGPTEPFAEAPKPAAPSPAVEAGPDKFFMAFGSNASLDVANPAEQKETTSKAKPAGKSSRFTSFFSQPHADGRPRTEASTPLTGPPANGPAAAALMAGLGFGLGAAHAPGAAPPPEEERQAFQQLLAKLQKQSMSATPPGASPFPAPHQGNPLDVGKKSSITSLEPFQHYGGERRDGPMGRPPSQQPHEILAPRPQQQSARPDQLLQDLVGHHQRVSSQGSGRPEPNAARNNSNTEFLMNLMRTAPEPRPEQQARMPQPHPQPQHHKQGQMTPYSEREPEFPGRENRGAQRQMRPQPPPGFPMDESFHNPDQDHRQNQPTQILQRPPQPPGLDQMPLDWMARGGQMPPLPQRGPMIPPPGLAGGPNRNMPMPHMFPPNFPPGGMPPPPEAMGGMPPRNMPMPPPGFFAGPPPQGFMPPGLGGFNGPPGPDAHAFGGAPFEGRMHPSGNRGANYGGP</sequence>
<protein>
    <submittedName>
        <fullName evidence="2">Uncharacterized protein</fullName>
    </submittedName>
</protein>
<dbReference type="Pfam" id="PF20566">
    <property type="entry name" value="Eap1"/>
    <property type="match status" value="1"/>
</dbReference>
<dbReference type="InterPro" id="IPR046784">
    <property type="entry name" value="Eap1"/>
</dbReference>
<dbReference type="Proteomes" id="UP000237481">
    <property type="component" value="Unassembled WGS sequence"/>
</dbReference>
<dbReference type="STRING" id="94208.A0A2S4L065"/>
<feature type="region of interest" description="Disordered" evidence="1">
    <location>
        <begin position="754"/>
        <end position="810"/>
    </location>
</feature>
<proteinExistence type="predicted"/>
<reference evidence="2 3" key="1">
    <citation type="submission" date="2018-01" db="EMBL/GenBank/DDBJ databases">
        <title>Harnessing the power of phylogenomics to disentangle the directionality and signatures of interkingdom host jumping in the parasitic fungal genus Tolypocladium.</title>
        <authorList>
            <person name="Quandt C.A."/>
            <person name="Patterson W."/>
            <person name="Spatafora J.W."/>
        </authorList>
    </citation>
    <scope>NUCLEOTIDE SEQUENCE [LARGE SCALE GENOMIC DNA]</scope>
    <source>
        <strain evidence="2 3">NRBC 100945</strain>
    </source>
</reference>
<keyword evidence="3" id="KW-1185">Reference proteome</keyword>
<dbReference type="OrthoDB" id="2504266at2759"/>
<feature type="compositionally biased region" description="Pro residues" evidence="1">
    <location>
        <begin position="754"/>
        <end position="769"/>
    </location>
</feature>
<feature type="compositionally biased region" description="Low complexity" evidence="1">
    <location>
        <begin position="74"/>
        <end position="85"/>
    </location>
</feature>
<feature type="compositionally biased region" description="Low complexity" evidence="1">
    <location>
        <begin position="341"/>
        <end position="376"/>
    </location>
</feature>
<feature type="compositionally biased region" description="Basic and acidic residues" evidence="1">
    <location>
        <begin position="248"/>
        <end position="314"/>
    </location>
</feature>
<evidence type="ECO:0000313" key="3">
    <source>
        <dbReference type="Proteomes" id="UP000237481"/>
    </source>
</evidence>
<gene>
    <name evidence="2" type="ORF">TPAR_03959</name>
</gene>
<name>A0A2S4L065_9HYPO</name>
<comment type="caution">
    <text evidence="2">The sequence shown here is derived from an EMBL/GenBank/DDBJ whole genome shotgun (WGS) entry which is preliminary data.</text>
</comment>
<dbReference type="EMBL" id="PKSG01000394">
    <property type="protein sequence ID" value="POR35841.1"/>
    <property type="molecule type" value="Genomic_DNA"/>
</dbReference>
<feature type="region of interest" description="Disordered" evidence="1">
    <location>
        <begin position="21"/>
        <end position="88"/>
    </location>
</feature>
<feature type="region of interest" description="Disordered" evidence="1">
    <location>
        <begin position="133"/>
        <end position="379"/>
    </location>
</feature>
<organism evidence="2 3">
    <name type="scientific">Tolypocladium paradoxum</name>
    <dbReference type="NCBI Taxonomy" id="94208"/>
    <lineage>
        <taxon>Eukaryota</taxon>
        <taxon>Fungi</taxon>
        <taxon>Dikarya</taxon>
        <taxon>Ascomycota</taxon>
        <taxon>Pezizomycotina</taxon>
        <taxon>Sordariomycetes</taxon>
        <taxon>Hypocreomycetidae</taxon>
        <taxon>Hypocreales</taxon>
        <taxon>Ophiocordycipitaceae</taxon>
        <taxon>Tolypocladium</taxon>
    </lineage>
</organism>
<dbReference type="AlphaFoldDB" id="A0A2S4L065"/>
<feature type="compositionally biased region" description="Low complexity" evidence="1">
    <location>
        <begin position="475"/>
        <end position="486"/>
    </location>
</feature>